<keyword evidence="4" id="KW-0732">Signal</keyword>
<dbReference type="Pfam" id="PF01183">
    <property type="entry name" value="Glyco_hydro_25"/>
    <property type="match status" value="1"/>
</dbReference>
<dbReference type="Pfam" id="PF01471">
    <property type="entry name" value="PG_binding_1"/>
    <property type="match status" value="2"/>
</dbReference>
<dbReference type="InterPro" id="IPR002053">
    <property type="entry name" value="Glyco_hydro_25"/>
</dbReference>
<keyword evidence="3" id="KW-0326">Glycosidase</keyword>
<dbReference type="InterPro" id="IPR036366">
    <property type="entry name" value="PGBDSf"/>
</dbReference>
<dbReference type="InterPro" id="IPR036365">
    <property type="entry name" value="PGBD-like_sf"/>
</dbReference>
<protein>
    <submittedName>
        <fullName evidence="6">Peptidoglycan-binding protein</fullName>
    </submittedName>
</protein>
<dbReference type="SUPFAM" id="SSF51445">
    <property type="entry name" value="(Trans)glycosidases"/>
    <property type="match status" value="1"/>
</dbReference>
<feature type="signal peptide" evidence="4">
    <location>
        <begin position="1"/>
        <end position="20"/>
    </location>
</feature>
<dbReference type="PROSITE" id="PS51904">
    <property type="entry name" value="GLYCOSYL_HYDROL_F25_2"/>
    <property type="match status" value="1"/>
</dbReference>
<proteinExistence type="inferred from homology"/>
<evidence type="ECO:0000313" key="6">
    <source>
        <dbReference type="EMBL" id="MBY8881199.1"/>
    </source>
</evidence>
<dbReference type="Gene3D" id="1.10.101.10">
    <property type="entry name" value="PGBD-like superfamily/PGBD"/>
    <property type="match status" value="2"/>
</dbReference>
<dbReference type="PANTHER" id="PTHR34135">
    <property type="entry name" value="LYSOZYME"/>
    <property type="match status" value="1"/>
</dbReference>
<reference evidence="6 7" key="1">
    <citation type="submission" date="2021-08" db="EMBL/GenBank/DDBJ databases">
        <title>WGS of actinomycetes from Thailand.</title>
        <authorList>
            <person name="Thawai C."/>
        </authorList>
    </citation>
    <scope>NUCLEOTIDE SEQUENCE [LARGE SCALE GENOMIC DNA]</scope>
    <source>
        <strain evidence="6 7">PLK6-54</strain>
    </source>
</reference>
<dbReference type="Gene3D" id="3.20.20.80">
    <property type="entry name" value="Glycosidases"/>
    <property type="match status" value="1"/>
</dbReference>
<dbReference type="RefSeq" id="WP_222967019.1">
    <property type="nucleotide sequence ID" value="NZ_JAINZZ010000043.1"/>
</dbReference>
<dbReference type="CDD" id="cd06412">
    <property type="entry name" value="GH25_CH-type"/>
    <property type="match status" value="1"/>
</dbReference>
<comment type="similarity">
    <text evidence="1">Belongs to the glycosyl hydrolase 25 family.</text>
</comment>
<accession>A0ABS7QDF6</accession>
<organism evidence="6 7">
    <name type="scientific">Actinacidiphila acidipaludis</name>
    <dbReference type="NCBI Taxonomy" id="2873382"/>
    <lineage>
        <taxon>Bacteria</taxon>
        <taxon>Bacillati</taxon>
        <taxon>Actinomycetota</taxon>
        <taxon>Actinomycetes</taxon>
        <taxon>Kitasatosporales</taxon>
        <taxon>Streptomycetaceae</taxon>
        <taxon>Actinacidiphila</taxon>
    </lineage>
</organism>
<dbReference type="Proteomes" id="UP000778578">
    <property type="component" value="Unassembled WGS sequence"/>
</dbReference>
<keyword evidence="7" id="KW-1185">Reference proteome</keyword>
<evidence type="ECO:0000256" key="3">
    <source>
        <dbReference type="ARBA" id="ARBA00023295"/>
    </source>
</evidence>
<name>A0ABS7QDF6_9ACTN</name>
<evidence type="ECO:0000256" key="2">
    <source>
        <dbReference type="ARBA" id="ARBA00022801"/>
    </source>
</evidence>
<comment type="caution">
    <text evidence="6">The sequence shown here is derived from an EMBL/GenBank/DDBJ whole genome shotgun (WGS) entry which is preliminary data.</text>
</comment>
<dbReference type="InterPro" id="IPR017853">
    <property type="entry name" value="GH"/>
</dbReference>
<feature type="domain" description="Peptidoglycan binding-like" evidence="5">
    <location>
        <begin position="305"/>
        <end position="355"/>
    </location>
</feature>
<dbReference type="EMBL" id="JAINZZ010000043">
    <property type="protein sequence ID" value="MBY8881199.1"/>
    <property type="molecule type" value="Genomic_DNA"/>
</dbReference>
<dbReference type="InterPro" id="IPR018077">
    <property type="entry name" value="Glyco_hydro_fam25_subgr"/>
</dbReference>
<dbReference type="SMART" id="SM00641">
    <property type="entry name" value="Glyco_25"/>
    <property type="match status" value="1"/>
</dbReference>
<keyword evidence="2" id="KW-0378">Hydrolase</keyword>
<evidence type="ECO:0000256" key="4">
    <source>
        <dbReference type="SAM" id="SignalP"/>
    </source>
</evidence>
<dbReference type="InterPro" id="IPR002477">
    <property type="entry name" value="Peptidoglycan-bd-like"/>
</dbReference>
<evidence type="ECO:0000313" key="7">
    <source>
        <dbReference type="Proteomes" id="UP000778578"/>
    </source>
</evidence>
<feature type="domain" description="Peptidoglycan binding-like" evidence="5">
    <location>
        <begin position="364"/>
        <end position="419"/>
    </location>
</feature>
<dbReference type="SUPFAM" id="SSF47090">
    <property type="entry name" value="PGBD-like"/>
    <property type="match status" value="2"/>
</dbReference>
<sequence>MNRNLAAVVTIGLTALAASAALPDDAARAAAVPAGAARPWHEDADHMGSGLTARTAPGTVADSAAAPSPTVTATLKGLDVSAFQENVNWPSAASNGASFAYVKATEGVDYTSGQFSQQYNGSAAAGLIRGAYHFALPDTAGGSAQADYFVAHGGGWSDDGKTLPGALDIEYNPYGATCYGLSQSAMVSWITAFSTEYHTRTGRYPIIYSTRDWWSTCTGNSATPGQHDPLWIANYSGSPTPPNGWSTYTVWQNADKGTFPGDQDVFNGTTANLRTFAHGTYTPPPPPPTDGWPVVAQGATGHAATAVQYLLDAHGAALTVDGDFGPATRSAVIAFQTGKGLAADGIVGPDTWQQLIVTTQEGDSGPAVKAVQDELAAHGRPVTVDGDFGPATRSAVTAFQSGEGLTVDGVVGPDTWRHLVS</sequence>
<feature type="chain" id="PRO_5045290819" evidence="4">
    <location>
        <begin position="21"/>
        <end position="421"/>
    </location>
</feature>
<dbReference type="PANTHER" id="PTHR34135:SF2">
    <property type="entry name" value="LYSOZYME"/>
    <property type="match status" value="1"/>
</dbReference>
<evidence type="ECO:0000256" key="1">
    <source>
        <dbReference type="ARBA" id="ARBA00010646"/>
    </source>
</evidence>
<gene>
    <name evidence="6" type="ORF">K7862_26700</name>
</gene>
<evidence type="ECO:0000259" key="5">
    <source>
        <dbReference type="Pfam" id="PF01471"/>
    </source>
</evidence>